<dbReference type="GO" id="GO:0005737">
    <property type="term" value="C:cytoplasm"/>
    <property type="evidence" value="ECO:0007669"/>
    <property type="project" value="TreeGrafter"/>
</dbReference>
<dbReference type="Proteomes" id="UP000031737">
    <property type="component" value="Unassembled WGS sequence"/>
</dbReference>
<feature type="compositionally biased region" description="Basic and acidic residues" evidence="2">
    <location>
        <begin position="353"/>
        <end position="374"/>
    </location>
</feature>
<protein>
    <submittedName>
        <fullName evidence="3">Uncharacterized protein</fullName>
    </submittedName>
</protein>
<dbReference type="PANTHER" id="PTHR12537:SF183">
    <property type="entry name" value="RNA BINDING PROTEIN, PUTATIVE-RELATED"/>
    <property type="match status" value="1"/>
</dbReference>
<organism evidence="3 4">
    <name type="scientific">Trypanosoma rangeli SC58</name>
    <dbReference type="NCBI Taxonomy" id="429131"/>
    <lineage>
        <taxon>Eukaryota</taxon>
        <taxon>Discoba</taxon>
        <taxon>Euglenozoa</taxon>
        <taxon>Kinetoplastea</taxon>
        <taxon>Metakinetoplastina</taxon>
        <taxon>Trypanosomatida</taxon>
        <taxon>Trypanosomatidae</taxon>
        <taxon>Trypanosoma</taxon>
        <taxon>Herpetosoma</taxon>
    </lineage>
</organism>
<dbReference type="Pfam" id="PF00806">
    <property type="entry name" value="PUF"/>
    <property type="match status" value="2"/>
</dbReference>
<evidence type="ECO:0000313" key="4">
    <source>
        <dbReference type="Proteomes" id="UP000031737"/>
    </source>
</evidence>
<dbReference type="PANTHER" id="PTHR12537">
    <property type="entry name" value="RNA BINDING PROTEIN PUMILIO-RELATED"/>
    <property type="match status" value="1"/>
</dbReference>
<dbReference type="InterPro" id="IPR001313">
    <property type="entry name" value="Pumilio_RNA-bd_rpt"/>
</dbReference>
<evidence type="ECO:0000313" key="3">
    <source>
        <dbReference type="EMBL" id="ESL05673.1"/>
    </source>
</evidence>
<dbReference type="InterPro" id="IPR016024">
    <property type="entry name" value="ARM-type_fold"/>
</dbReference>
<dbReference type="OrthoDB" id="668540at2759"/>
<name>A0A061ISA9_TRYRA</name>
<sequence length="692" mass="74966">MGMRGGYNVESDARESYFEVHLKSFAEMEEASRKGCLRESLHPTVIGRMKRRASPGVLKILVIVDHQYLAACMSVPPSDDDVVLSKEVAMQFLDLQHVYCDDGIRLVDMEDGTHVAKHVYSTLRIALQQLAAYNKADFRADVAADFSSPTGTLLLKDILVHRDVSTLLSEVLEGDDEAADNLWMRLLFEPSSPTANDGADGALQKQPSTGKAAAPPFLPSCEVGILATVQGTWLFRKAMMHPKRREALFRVLQDAAISPPQEESEAAASALMPEHLFLALFSCPLASRFVFESFGLVEGVNRCEAEVTVLCAALERLALKVVCSNGGSFLMTALVKALCPSRFSGGQKTGGKRGRDNDVHSKQHRDAGGGRYDEDSGENSNSGSGKAARTNGIDGQTQPTQVEVSDLHVSEMWSAWRLFCAVARAFVSGSIPGDTNETEATLSRRVKLLTQHVVACRAIQSFIPFFADAVVQGEIDPQQRKENALNAAPGAAQFYDDCAKILSEIANQSGLLANHSYGNYVLQTVVSELAQRTVAGSPVQSMLHKVFDALIGSIFEVSMQKFASNCVETAIAACHRLPDGSTLILRFATALLSGGPNCMEQVAMHQYGNYVVRRILDSLTAIATGASATATPAEVGEACGVEQRYFNNLNAQSHRLRQTSYGSGLQAWVENQRERLQDVAEVRGGANAQVAE</sequence>
<dbReference type="GO" id="GO:0003729">
    <property type="term" value="F:mRNA binding"/>
    <property type="evidence" value="ECO:0007669"/>
    <property type="project" value="TreeGrafter"/>
</dbReference>
<evidence type="ECO:0000256" key="1">
    <source>
        <dbReference type="ARBA" id="ARBA00022737"/>
    </source>
</evidence>
<keyword evidence="4" id="KW-1185">Reference proteome</keyword>
<evidence type="ECO:0000256" key="2">
    <source>
        <dbReference type="SAM" id="MobiDB-lite"/>
    </source>
</evidence>
<feature type="region of interest" description="Disordered" evidence="2">
    <location>
        <begin position="345"/>
        <end position="399"/>
    </location>
</feature>
<accession>A0A061ISA9</accession>
<dbReference type="GO" id="GO:0010608">
    <property type="term" value="P:post-transcriptional regulation of gene expression"/>
    <property type="evidence" value="ECO:0007669"/>
    <property type="project" value="TreeGrafter"/>
</dbReference>
<dbReference type="VEuPathDB" id="TriTrypDB:TRSC58_06669"/>
<dbReference type="InterPro" id="IPR011989">
    <property type="entry name" value="ARM-like"/>
</dbReference>
<comment type="caution">
    <text evidence="3">The sequence shown here is derived from an EMBL/GenBank/DDBJ whole genome shotgun (WGS) entry which is preliminary data.</text>
</comment>
<dbReference type="Gene3D" id="1.25.10.10">
    <property type="entry name" value="Leucine-rich Repeat Variant"/>
    <property type="match status" value="1"/>
</dbReference>
<dbReference type="EMBL" id="AUPL01006669">
    <property type="protein sequence ID" value="ESL05673.1"/>
    <property type="molecule type" value="Genomic_DNA"/>
</dbReference>
<proteinExistence type="predicted"/>
<dbReference type="AlphaFoldDB" id="A0A061ISA9"/>
<gene>
    <name evidence="3" type="ORF">TRSC58_06669</name>
</gene>
<keyword evidence="1" id="KW-0677">Repeat</keyword>
<reference evidence="3 4" key="1">
    <citation type="submission" date="2013-07" db="EMBL/GenBank/DDBJ databases">
        <authorList>
            <person name="Stoco P.H."/>
            <person name="Wagner G."/>
            <person name="Gerber A."/>
            <person name="Zaha A."/>
            <person name="Thompson C."/>
            <person name="Bartholomeu D.C."/>
            <person name="Luckemeyer D.D."/>
            <person name="Bahia D."/>
            <person name="Loreto E."/>
            <person name="Prestes E.B."/>
            <person name="Lima F.M."/>
            <person name="Rodrigues-Luiz G."/>
            <person name="Vallejo G.A."/>
            <person name="Filho J.F."/>
            <person name="Monteiro K.M."/>
            <person name="Tyler K.M."/>
            <person name="de Almeida L.G."/>
            <person name="Ortiz M.F."/>
            <person name="Siervo M.A."/>
            <person name="de Moraes M.H."/>
            <person name="Cunha O.L."/>
            <person name="Mendonca-Neto R."/>
            <person name="Silva R."/>
            <person name="Teixeira S.M."/>
            <person name="Murta S.M."/>
            <person name="Sincero T.C."/>
            <person name="Mendes T.A."/>
            <person name="Urmenyi T.P."/>
            <person name="Silva V.G."/>
            <person name="da Rocha W.D."/>
            <person name="Andersson B."/>
            <person name="Romanha A.J."/>
            <person name="Steindel M."/>
            <person name="de Vasconcelos A.T."/>
            <person name="Grisard E.C."/>
        </authorList>
    </citation>
    <scope>NUCLEOTIDE SEQUENCE [LARGE SCALE GENOMIC DNA]</scope>
    <source>
        <strain evidence="3 4">SC58</strain>
    </source>
</reference>
<dbReference type="SUPFAM" id="SSF48371">
    <property type="entry name" value="ARM repeat"/>
    <property type="match status" value="1"/>
</dbReference>